<dbReference type="GO" id="GO:0005524">
    <property type="term" value="F:ATP binding"/>
    <property type="evidence" value="ECO:0007669"/>
    <property type="project" value="UniProtKB-UniRule"/>
</dbReference>
<evidence type="ECO:0000256" key="9">
    <source>
        <dbReference type="ARBA" id="ARBA00047811"/>
    </source>
</evidence>
<organism evidence="15">
    <name type="scientific">Phaffia rhodozyma</name>
    <name type="common">Yeast</name>
    <name type="synonym">Xanthophyllomyces dendrorhous</name>
    <dbReference type="NCBI Taxonomy" id="264483"/>
    <lineage>
        <taxon>Eukaryota</taxon>
        <taxon>Fungi</taxon>
        <taxon>Dikarya</taxon>
        <taxon>Basidiomycota</taxon>
        <taxon>Agaricomycotina</taxon>
        <taxon>Tremellomycetes</taxon>
        <taxon>Cystofilobasidiales</taxon>
        <taxon>Mrakiaceae</taxon>
        <taxon>Phaffia</taxon>
    </lineage>
</organism>
<keyword evidence="6 15" id="KW-0418">Kinase</keyword>
<evidence type="ECO:0000256" key="2">
    <source>
        <dbReference type="ARBA" id="ARBA00012425"/>
    </source>
</evidence>
<proteinExistence type="inferred from homology"/>
<evidence type="ECO:0000256" key="3">
    <source>
        <dbReference type="ARBA" id="ARBA00022527"/>
    </source>
</evidence>
<feature type="compositionally biased region" description="Low complexity" evidence="13">
    <location>
        <begin position="289"/>
        <end position="299"/>
    </location>
</feature>
<evidence type="ECO:0000256" key="6">
    <source>
        <dbReference type="ARBA" id="ARBA00022777"/>
    </source>
</evidence>
<dbReference type="Pfam" id="PF00069">
    <property type="entry name" value="Pkinase"/>
    <property type="match status" value="1"/>
</dbReference>
<evidence type="ECO:0000256" key="5">
    <source>
        <dbReference type="ARBA" id="ARBA00022741"/>
    </source>
</evidence>
<dbReference type="InterPro" id="IPR000719">
    <property type="entry name" value="Prot_kinase_dom"/>
</dbReference>
<evidence type="ECO:0000256" key="8">
    <source>
        <dbReference type="ARBA" id="ARBA00041795"/>
    </source>
</evidence>
<dbReference type="GO" id="GO:0005737">
    <property type="term" value="C:cytoplasm"/>
    <property type="evidence" value="ECO:0007669"/>
    <property type="project" value="TreeGrafter"/>
</dbReference>
<reference evidence="15" key="1">
    <citation type="submission" date="2014-08" db="EMBL/GenBank/DDBJ databases">
        <authorList>
            <person name="Sharma Rahul"/>
            <person name="Thines Marco"/>
        </authorList>
    </citation>
    <scope>NUCLEOTIDE SEQUENCE</scope>
</reference>
<evidence type="ECO:0000313" key="15">
    <source>
        <dbReference type="EMBL" id="CED85021.1"/>
    </source>
</evidence>
<keyword evidence="4" id="KW-0808">Transferase</keyword>
<evidence type="ECO:0000256" key="1">
    <source>
        <dbReference type="ARBA" id="ARBA00006485"/>
    </source>
</evidence>
<feature type="region of interest" description="Disordered" evidence="13">
    <location>
        <begin position="287"/>
        <end position="320"/>
    </location>
</feature>
<evidence type="ECO:0000256" key="10">
    <source>
        <dbReference type="ARBA" id="ARBA00048367"/>
    </source>
</evidence>
<dbReference type="SUPFAM" id="SSF56112">
    <property type="entry name" value="Protein kinase-like (PK-like)"/>
    <property type="match status" value="1"/>
</dbReference>
<dbReference type="EC" id="2.7.11.22" evidence="2"/>
<dbReference type="GO" id="GO:0005634">
    <property type="term" value="C:nucleus"/>
    <property type="evidence" value="ECO:0007669"/>
    <property type="project" value="TreeGrafter"/>
</dbReference>
<feature type="domain" description="Protein kinase" evidence="14">
    <location>
        <begin position="3"/>
        <end position="287"/>
    </location>
</feature>
<dbReference type="Gene3D" id="1.10.510.10">
    <property type="entry name" value="Transferase(Phosphotransferase) domain 1"/>
    <property type="match status" value="1"/>
</dbReference>
<evidence type="ECO:0000256" key="7">
    <source>
        <dbReference type="ARBA" id="ARBA00022840"/>
    </source>
</evidence>
<keyword evidence="7 11" id="KW-0067">ATP-binding</keyword>
<evidence type="ECO:0000256" key="11">
    <source>
        <dbReference type="PROSITE-ProRule" id="PRU10141"/>
    </source>
</evidence>
<dbReference type="FunFam" id="1.10.510.10:FF:000611">
    <property type="entry name" value="CMGC family protein kinase"/>
    <property type="match status" value="1"/>
</dbReference>
<evidence type="ECO:0000256" key="13">
    <source>
        <dbReference type="SAM" id="MobiDB-lite"/>
    </source>
</evidence>
<keyword evidence="5 11" id="KW-0547">Nucleotide-binding</keyword>
<dbReference type="SMART" id="SM00220">
    <property type="entry name" value="S_TKc"/>
    <property type="match status" value="1"/>
</dbReference>
<accession>A0A0F7SU88</accession>
<comment type="similarity">
    <text evidence="1">Belongs to the protein kinase superfamily. CMGC Ser/Thr protein kinase family. CDC2/CDKX subfamily.</text>
</comment>
<protein>
    <recommendedName>
        <fullName evidence="2">cyclin-dependent kinase</fullName>
        <ecNumber evidence="2">2.7.11.22</ecNumber>
    </recommendedName>
    <alternativeName>
        <fullName evidence="8">Serine/threonine-protein kinase PHO85</fullName>
    </alternativeName>
</protein>
<dbReference type="InterPro" id="IPR050108">
    <property type="entry name" value="CDK"/>
</dbReference>
<dbReference type="InterPro" id="IPR017441">
    <property type="entry name" value="Protein_kinase_ATP_BS"/>
</dbReference>
<keyword evidence="3 12" id="KW-0723">Serine/threonine-protein kinase</keyword>
<dbReference type="PANTHER" id="PTHR24056:SF46">
    <property type="entry name" value="CYCLIN-DEPENDENT KINASE 5"/>
    <property type="match status" value="1"/>
</dbReference>
<evidence type="ECO:0000259" key="14">
    <source>
        <dbReference type="PROSITE" id="PS50011"/>
    </source>
</evidence>
<dbReference type="Gene3D" id="3.30.200.20">
    <property type="entry name" value="Phosphorylase Kinase, domain 1"/>
    <property type="match status" value="1"/>
</dbReference>
<evidence type="ECO:0000256" key="4">
    <source>
        <dbReference type="ARBA" id="ARBA00022679"/>
    </source>
</evidence>
<dbReference type="InterPro" id="IPR008271">
    <property type="entry name" value="Ser/Thr_kinase_AS"/>
</dbReference>
<dbReference type="InterPro" id="IPR011009">
    <property type="entry name" value="Kinase-like_dom_sf"/>
</dbReference>
<dbReference type="AlphaFoldDB" id="A0A0F7SU88"/>
<dbReference type="GO" id="GO:0004693">
    <property type="term" value="F:cyclin-dependent protein serine/threonine kinase activity"/>
    <property type="evidence" value="ECO:0007669"/>
    <property type="project" value="UniProtKB-EC"/>
</dbReference>
<comment type="catalytic activity">
    <reaction evidence="10">
        <text>L-seryl-[protein] + ATP = O-phospho-L-seryl-[protein] + ADP + H(+)</text>
        <dbReference type="Rhea" id="RHEA:17989"/>
        <dbReference type="Rhea" id="RHEA-COMP:9863"/>
        <dbReference type="Rhea" id="RHEA-COMP:11604"/>
        <dbReference type="ChEBI" id="CHEBI:15378"/>
        <dbReference type="ChEBI" id="CHEBI:29999"/>
        <dbReference type="ChEBI" id="CHEBI:30616"/>
        <dbReference type="ChEBI" id="CHEBI:83421"/>
        <dbReference type="ChEBI" id="CHEBI:456216"/>
        <dbReference type="EC" id="2.7.11.22"/>
    </reaction>
</comment>
<comment type="catalytic activity">
    <reaction evidence="9">
        <text>L-threonyl-[protein] + ATP = O-phospho-L-threonyl-[protein] + ADP + H(+)</text>
        <dbReference type="Rhea" id="RHEA:46608"/>
        <dbReference type="Rhea" id="RHEA-COMP:11060"/>
        <dbReference type="Rhea" id="RHEA-COMP:11605"/>
        <dbReference type="ChEBI" id="CHEBI:15378"/>
        <dbReference type="ChEBI" id="CHEBI:30013"/>
        <dbReference type="ChEBI" id="CHEBI:30616"/>
        <dbReference type="ChEBI" id="CHEBI:61977"/>
        <dbReference type="ChEBI" id="CHEBI:456216"/>
        <dbReference type="EC" id="2.7.11.22"/>
    </reaction>
</comment>
<dbReference type="EMBL" id="LN483332">
    <property type="protein sequence ID" value="CED85021.1"/>
    <property type="molecule type" value="Genomic_DNA"/>
</dbReference>
<dbReference type="FunFam" id="3.30.200.20:FF:000062">
    <property type="entry name" value="PHO system negative regulator"/>
    <property type="match status" value="1"/>
</dbReference>
<sequence>MNYIQLEKLGEGTYASVFKGRSRTTNEIVALKEIHLDPEEGTPSTAIREISLMKELKHPNIVGLRDVIHTETKLILIFEFCDQDLKKYMDTQGDRGALELNTVKSFMYQLLRGVAFCHDNRVLHRDLKPQNLLLTKRGELKIGDFGLARAFGVPVNTFSNEVVTLWYRAPDVLLGSRTYSTSIDMWSAGCIMAEMILGYPLFRGRDNNDQLTQIMRIIGTPDDRTLRKINNDSPEITLRPFPKHPKQDFTTLIPRAPPLAISLLESLLQFDPANRCSAHEALAHPYFTSSSSSGSSSQSAEAQHHYARHPSQAQAMPARQIDPTQYQQQMVRSDFLLFHQTLFY</sequence>
<dbReference type="PROSITE" id="PS00107">
    <property type="entry name" value="PROTEIN_KINASE_ATP"/>
    <property type="match status" value="1"/>
</dbReference>
<name>A0A0F7SU88_PHARH</name>
<dbReference type="PROSITE" id="PS00108">
    <property type="entry name" value="PROTEIN_KINASE_ST"/>
    <property type="match status" value="1"/>
</dbReference>
<evidence type="ECO:0000256" key="12">
    <source>
        <dbReference type="RuleBase" id="RU000304"/>
    </source>
</evidence>
<dbReference type="PANTHER" id="PTHR24056">
    <property type="entry name" value="CELL DIVISION PROTEIN KINASE"/>
    <property type="match status" value="1"/>
</dbReference>
<dbReference type="PROSITE" id="PS50011">
    <property type="entry name" value="PROTEIN_KINASE_DOM"/>
    <property type="match status" value="1"/>
</dbReference>
<feature type="binding site" evidence="11">
    <location>
        <position position="32"/>
    </location>
    <ligand>
        <name>ATP</name>
        <dbReference type="ChEBI" id="CHEBI:30616"/>
    </ligand>
</feature>